<proteinExistence type="predicted"/>
<dbReference type="SUPFAM" id="SSF55874">
    <property type="entry name" value="ATPase domain of HSP90 chaperone/DNA topoisomerase II/histidine kinase"/>
    <property type="match status" value="1"/>
</dbReference>
<evidence type="ECO:0000256" key="2">
    <source>
        <dbReference type="ARBA" id="ARBA00022777"/>
    </source>
</evidence>
<evidence type="ECO:0000259" key="5">
    <source>
        <dbReference type="SMART" id="SM00065"/>
    </source>
</evidence>
<evidence type="ECO:0000256" key="1">
    <source>
        <dbReference type="ARBA" id="ARBA00022679"/>
    </source>
</evidence>
<dbReference type="InterPro" id="IPR011712">
    <property type="entry name" value="Sig_transdc_His_kin_sub3_dim/P"/>
</dbReference>
<dbReference type="SMART" id="SM00387">
    <property type="entry name" value="HATPase_c"/>
    <property type="match status" value="1"/>
</dbReference>
<organism evidence="7 8">
    <name type="scientific">Streptomyces siderophoricus</name>
    <dbReference type="NCBI Taxonomy" id="2802281"/>
    <lineage>
        <taxon>Bacteria</taxon>
        <taxon>Bacillati</taxon>
        <taxon>Actinomycetota</taxon>
        <taxon>Actinomycetes</taxon>
        <taxon>Kitasatosporales</taxon>
        <taxon>Streptomycetaceae</taxon>
        <taxon>Streptomyces</taxon>
    </lineage>
</organism>
<dbReference type="PANTHER" id="PTHR24421">
    <property type="entry name" value="NITRATE/NITRITE SENSOR PROTEIN NARX-RELATED"/>
    <property type="match status" value="1"/>
</dbReference>
<keyword evidence="1" id="KW-0808">Transferase</keyword>
<feature type="compositionally biased region" description="Basic and acidic residues" evidence="4">
    <location>
        <begin position="309"/>
        <end position="356"/>
    </location>
</feature>
<feature type="domain" description="GAF" evidence="5">
    <location>
        <begin position="16"/>
        <end position="162"/>
    </location>
</feature>
<evidence type="ECO:0000313" key="7">
    <source>
        <dbReference type="EMBL" id="MBL1091662.1"/>
    </source>
</evidence>
<dbReference type="InterPro" id="IPR029016">
    <property type="entry name" value="GAF-like_dom_sf"/>
</dbReference>
<reference evidence="7 8" key="1">
    <citation type="submission" date="2021-01" db="EMBL/GenBank/DDBJ databases">
        <title>WGS of actinomycetes isolated from Thailand.</title>
        <authorList>
            <person name="Thawai C."/>
        </authorList>
    </citation>
    <scope>NUCLEOTIDE SEQUENCE [LARGE SCALE GENOMIC DNA]</scope>
    <source>
        <strain evidence="7 8">CH9-7</strain>
    </source>
</reference>
<dbReference type="InterPro" id="IPR050482">
    <property type="entry name" value="Sensor_HK_TwoCompSys"/>
</dbReference>
<dbReference type="SUPFAM" id="SSF55781">
    <property type="entry name" value="GAF domain-like"/>
    <property type="match status" value="2"/>
</dbReference>
<evidence type="ECO:0000313" key="8">
    <source>
        <dbReference type="Proteomes" id="UP000629371"/>
    </source>
</evidence>
<sequence>MRSLLDAVMSLGRGLELPQVLRGIVKAAVTLTDAEYGALGVIGDGQLAQFLPVGMSDELIGLIGRTPCGRGILGELIRNPSPLRLTDLTRHPHSYGFPANHPPMRTFLGVPVRVRDEVFGNLYLTEKRGGGSFDADDEAVLTTLSTAAGVAIDNARMYHESRRRERWLEALGEITRSLLSGTDADEVLRLIAQRAQEVAGADSAAVLLPVSPPSPSPSPSSPLSSSSVDQLTVAVACGTGASRILGLPVPVDGSLPGAAVRSGRPVVSADLRADPRAYPLGRDAAGNGAVKASVGEETPVAGEAPESEEVSKGEETSKGEEAPKREETSKGEEVSKGEQVSKGEEPNGRALSREPAEVDGPTVAVPLQVDTGRGALRLSRLAGRPAFDEAEVTLISGFADQAVIALELARRRAESEELTVLHDRDRIARDLHDLAIQRLFATGITLQSATRLIDRPEAAERVGRAVNDLDTTIKIIRSTIFGLRSTGEGKDGRGLRRDLTETVQRAAGPLGFTPALRIDGPVDAAVPDDLTGHLMAVAAEALSNAARHAQARHLDVLLSVTAGTVTLAVTDDGVGVGDAPHTGGLANMRSRAEMHGGRLTVERPEGGGTRIVWRVPLPD</sequence>
<evidence type="ECO:0000259" key="6">
    <source>
        <dbReference type="SMART" id="SM00387"/>
    </source>
</evidence>
<feature type="region of interest" description="Disordered" evidence="4">
    <location>
        <begin position="296"/>
        <end position="364"/>
    </location>
</feature>
<dbReference type="Gene3D" id="3.30.450.40">
    <property type="match status" value="3"/>
</dbReference>
<evidence type="ECO:0000256" key="3">
    <source>
        <dbReference type="ARBA" id="ARBA00023012"/>
    </source>
</evidence>
<dbReference type="InterPro" id="IPR036890">
    <property type="entry name" value="HATPase_C_sf"/>
</dbReference>
<dbReference type="Proteomes" id="UP000629371">
    <property type="component" value="Unassembled WGS sequence"/>
</dbReference>
<dbReference type="Gene3D" id="1.20.5.1930">
    <property type="match status" value="1"/>
</dbReference>
<dbReference type="PANTHER" id="PTHR24421:SF56">
    <property type="entry name" value="OXYGEN SENSOR HISTIDINE KINASE RESPONSE REGULATOR DOST"/>
    <property type="match status" value="1"/>
</dbReference>
<name>A0ABS1MV59_9ACTN</name>
<dbReference type="InterPro" id="IPR003594">
    <property type="entry name" value="HATPase_dom"/>
</dbReference>
<evidence type="ECO:0000256" key="4">
    <source>
        <dbReference type="SAM" id="MobiDB-lite"/>
    </source>
</evidence>
<dbReference type="Gene3D" id="3.30.565.10">
    <property type="entry name" value="Histidine kinase-like ATPase, C-terminal domain"/>
    <property type="match status" value="1"/>
</dbReference>
<protein>
    <submittedName>
        <fullName evidence="7">GAF domain-containing protein</fullName>
    </submittedName>
</protein>
<keyword evidence="8" id="KW-1185">Reference proteome</keyword>
<dbReference type="CDD" id="cd16917">
    <property type="entry name" value="HATPase_UhpB-NarQ-NarX-like"/>
    <property type="match status" value="1"/>
</dbReference>
<dbReference type="EMBL" id="JAERRI010000010">
    <property type="protein sequence ID" value="MBL1091662.1"/>
    <property type="molecule type" value="Genomic_DNA"/>
</dbReference>
<dbReference type="Pfam" id="PF13185">
    <property type="entry name" value="GAF_2"/>
    <property type="match status" value="1"/>
</dbReference>
<dbReference type="Pfam" id="PF07730">
    <property type="entry name" value="HisKA_3"/>
    <property type="match status" value="1"/>
</dbReference>
<accession>A0ABS1MV59</accession>
<gene>
    <name evidence="7" type="ORF">JK360_20055</name>
</gene>
<dbReference type="RefSeq" id="WP_201806593.1">
    <property type="nucleotide sequence ID" value="NZ_JAERRI010000010.1"/>
</dbReference>
<dbReference type="Pfam" id="PF02518">
    <property type="entry name" value="HATPase_c"/>
    <property type="match status" value="1"/>
</dbReference>
<dbReference type="InterPro" id="IPR003018">
    <property type="entry name" value="GAF"/>
</dbReference>
<comment type="caution">
    <text evidence="7">The sequence shown here is derived from an EMBL/GenBank/DDBJ whole genome shotgun (WGS) entry which is preliminary data.</text>
</comment>
<keyword evidence="3" id="KW-0902">Two-component regulatory system</keyword>
<feature type="domain" description="Histidine kinase/HSP90-like ATPase" evidence="6">
    <location>
        <begin position="529"/>
        <end position="619"/>
    </location>
</feature>
<keyword evidence="2" id="KW-0418">Kinase</keyword>
<dbReference type="SMART" id="SM00065">
    <property type="entry name" value="GAF"/>
    <property type="match status" value="2"/>
</dbReference>
<feature type="domain" description="GAF" evidence="5">
    <location>
        <begin position="183"/>
        <end position="416"/>
    </location>
</feature>